<evidence type="ECO:0000313" key="4">
    <source>
        <dbReference type="Proteomes" id="UP000196536"/>
    </source>
</evidence>
<dbReference type="EMBL" id="NEXX01000003">
    <property type="protein sequence ID" value="OUY06961.1"/>
    <property type="molecule type" value="Genomic_DNA"/>
</dbReference>
<evidence type="ECO:0000256" key="1">
    <source>
        <dbReference type="SAM" id="MobiDB-lite"/>
    </source>
</evidence>
<reference evidence="3 4" key="1">
    <citation type="submission" date="2017-05" db="EMBL/GenBank/DDBJ databases">
        <title>Acinetobacter populi ANC 5415 (= PBJ7), whole genome shotgun sequencing project.</title>
        <authorList>
            <person name="Nemec A."/>
            <person name="Radolfova-Krizova L."/>
        </authorList>
    </citation>
    <scope>NUCLEOTIDE SEQUENCE [LARGE SCALE GENOMIC DNA]</scope>
    <source>
        <strain evidence="3 4">PBJ7</strain>
    </source>
</reference>
<name>A0A1Z9YXM9_9GAMM</name>
<feature type="compositionally biased region" description="Polar residues" evidence="1">
    <location>
        <begin position="39"/>
        <end position="51"/>
    </location>
</feature>
<gene>
    <name evidence="3" type="ORF">CAP51_09705</name>
</gene>
<protein>
    <recommendedName>
        <fullName evidence="5">Tetratricopeptide repeat protein</fullName>
    </recommendedName>
</protein>
<feature type="chain" id="PRO_5012148519" description="Tetratricopeptide repeat protein" evidence="2">
    <location>
        <begin position="20"/>
        <end position="200"/>
    </location>
</feature>
<evidence type="ECO:0008006" key="5">
    <source>
        <dbReference type="Google" id="ProtNLM"/>
    </source>
</evidence>
<feature type="compositionally biased region" description="Low complexity" evidence="1">
    <location>
        <begin position="61"/>
        <end position="72"/>
    </location>
</feature>
<accession>A0A1Z9YXM9</accession>
<evidence type="ECO:0000256" key="2">
    <source>
        <dbReference type="SAM" id="SignalP"/>
    </source>
</evidence>
<dbReference type="OrthoDB" id="6711314at2"/>
<organism evidence="3 4">
    <name type="scientific">Acinetobacter populi</name>
    <dbReference type="NCBI Taxonomy" id="1582270"/>
    <lineage>
        <taxon>Bacteria</taxon>
        <taxon>Pseudomonadati</taxon>
        <taxon>Pseudomonadota</taxon>
        <taxon>Gammaproteobacteria</taxon>
        <taxon>Moraxellales</taxon>
        <taxon>Moraxellaceae</taxon>
        <taxon>Acinetobacter</taxon>
    </lineage>
</organism>
<evidence type="ECO:0000313" key="3">
    <source>
        <dbReference type="EMBL" id="OUY06961.1"/>
    </source>
</evidence>
<feature type="signal peptide" evidence="2">
    <location>
        <begin position="1"/>
        <end position="19"/>
    </location>
</feature>
<dbReference type="AlphaFoldDB" id="A0A1Z9YXM9"/>
<feature type="region of interest" description="Disordered" evidence="1">
    <location>
        <begin position="24"/>
        <end position="72"/>
    </location>
</feature>
<dbReference type="Proteomes" id="UP000196536">
    <property type="component" value="Unassembled WGS sequence"/>
</dbReference>
<keyword evidence="2" id="KW-0732">Signal</keyword>
<dbReference type="PROSITE" id="PS51257">
    <property type="entry name" value="PROKAR_LIPOPROTEIN"/>
    <property type="match status" value="1"/>
</dbReference>
<sequence>MKHCHYTLLLCAAAFLVGCQTTPPVSKSSVPIPEDKTPVVQQTPESSSKVQITPLPDHGIQSQSQPLPSAPVASVPPRVILPPQTTAPSNLKDGRGIAAYQKLMEDYLQSLRNNDIASAENYLIQAQRIAPQSADVYRELARLANLKKQGTSAEAFARKGLTFAQNNAQRKQLWQQILQSAQLRNNAVLIQQAQQNIAKY</sequence>
<proteinExistence type="predicted"/>
<keyword evidence="4" id="KW-1185">Reference proteome</keyword>
<comment type="caution">
    <text evidence="3">The sequence shown here is derived from an EMBL/GenBank/DDBJ whole genome shotgun (WGS) entry which is preliminary data.</text>
</comment>
<dbReference type="RefSeq" id="WP_087620564.1">
    <property type="nucleotide sequence ID" value="NZ_NEXX01000003.1"/>
</dbReference>